<protein>
    <submittedName>
        <fullName evidence="2">Post-segregation antitoxin CcdA</fullName>
    </submittedName>
</protein>
<dbReference type="Pfam" id="PF07362">
    <property type="entry name" value="CcdA"/>
    <property type="match status" value="1"/>
</dbReference>
<dbReference type="EMBL" id="PXYI01000004">
    <property type="protein sequence ID" value="PSJ39428.1"/>
    <property type="molecule type" value="Genomic_DNA"/>
</dbReference>
<evidence type="ECO:0000313" key="2">
    <source>
        <dbReference type="EMBL" id="PSJ39428.1"/>
    </source>
</evidence>
<dbReference type="AlphaFoldDB" id="A0A2P7QN98"/>
<evidence type="ECO:0000256" key="1">
    <source>
        <dbReference type="ARBA" id="ARBA00022649"/>
    </source>
</evidence>
<sequence length="78" mass="8480">MSKQEPQGRKRPTNVSLSVSLLEEAKALGVNVSQACERGLAEEVRATRARKWLEGNQAALASLNRFVDASPLGGVRQF</sequence>
<proteinExistence type="predicted"/>
<dbReference type="InterPro" id="IPR009956">
    <property type="entry name" value="Post-segregation_anti-tox_CcdA"/>
</dbReference>
<organism evidence="2 3">
    <name type="scientific">Allosphingosinicella deserti</name>
    <dbReference type="NCBI Taxonomy" id="2116704"/>
    <lineage>
        <taxon>Bacteria</taxon>
        <taxon>Pseudomonadati</taxon>
        <taxon>Pseudomonadota</taxon>
        <taxon>Alphaproteobacteria</taxon>
        <taxon>Sphingomonadales</taxon>
        <taxon>Sphingomonadaceae</taxon>
        <taxon>Allosphingosinicella</taxon>
    </lineage>
</organism>
<keyword evidence="1" id="KW-1277">Toxin-antitoxin system</keyword>
<keyword evidence="3" id="KW-1185">Reference proteome</keyword>
<accession>A0A2P7QN98</accession>
<dbReference type="OrthoDB" id="7191115at2"/>
<evidence type="ECO:0000313" key="3">
    <source>
        <dbReference type="Proteomes" id="UP000241167"/>
    </source>
</evidence>
<dbReference type="RefSeq" id="WP_106513329.1">
    <property type="nucleotide sequence ID" value="NZ_PXYI01000004.1"/>
</dbReference>
<reference evidence="2 3" key="1">
    <citation type="submission" date="2018-03" db="EMBL/GenBank/DDBJ databases">
        <title>The draft genome of Sphingosinicella sp. GL-C-18.</title>
        <authorList>
            <person name="Liu L."/>
            <person name="Li L."/>
            <person name="Liang L."/>
            <person name="Zhang X."/>
            <person name="Wang T."/>
        </authorList>
    </citation>
    <scope>NUCLEOTIDE SEQUENCE [LARGE SCALE GENOMIC DNA]</scope>
    <source>
        <strain evidence="2 3">GL-C-18</strain>
    </source>
</reference>
<dbReference type="Proteomes" id="UP000241167">
    <property type="component" value="Unassembled WGS sequence"/>
</dbReference>
<name>A0A2P7QN98_9SPHN</name>
<gene>
    <name evidence="2" type="ORF">C7I55_12480</name>
</gene>
<comment type="caution">
    <text evidence="2">The sequence shown here is derived from an EMBL/GenBank/DDBJ whole genome shotgun (WGS) entry which is preliminary data.</text>
</comment>